<dbReference type="AlphaFoldDB" id="A0A915IKK1"/>
<evidence type="ECO:0000313" key="2">
    <source>
        <dbReference type="WBParaSite" id="nRc.2.0.1.t13933-RA"/>
    </source>
</evidence>
<keyword evidence="1" id="KW-1185">Reference proteome</keyword>
<sequence length="96" mass="10476">MRICKLIPILSADALPNLMKCMKIASTIPVSTADCQRSSSALKLVKTFLRDKISTGDLGALYISKQRCKILENLSIIDPSALKTDHAINSVLPFSE</sequence>
<dbReference type="WBParaSite" id="nRc.2.0.1.t13933-RA">
    <property type="protein sequence ID" value="nRc.2.0.1.t13933-RA"/>
    <property type="gene ID" value="nRc.2.0.1.g13933"/>
</dbReference>
<proteinExistence type="predicted"/>
<dbReference type="Proteomes" id="UP000887565">
    <property type="component" value="Unplaced"/>
</dbReference>
<accession>A0A915IKK1</accession>
<protein>
    <submittedName>
        <fullName evidence="2">Uncharacterized protein</fullName>
    </submittedName>
</protein>
<reference evidence="2" key="1">
    <citation type="submission" date="2022-11" db="UniProtKB">
        <authorList>
            <consortium name="WormBaseParasite"/>
        </authorList>
    </citation>
    <scope>IDENTIFICATION</scope>
</reference>
<name>A0A915IKK1_ROMCU</name>
<evidence type="ECO:0000313" key="1">
    <source>
        <dbReference type="Proteomes" id="UP000887565"/>
    </source>
</evidence>
<organism evidence="1 2">
    <name type="scientific">Romanomermis culicivorax</name>
    <name type="common">Nematode worm</name>
    <dbReference type="NCBI Taxonomy" id="13658"/>
    <lineage>
        <taxon>Eukaryota</taxon>
        <taxon>Metazoa</taxon>
        <taxon>Ecdysozoa</taxon>
        <taxon>Nematoda</taxon>
        <taxon>Enoplea</taxon>
        <taxon>Dorylaimia</taxon>
        <taxon>Mermithida</taxon>
        <taxon>Mermithoidea</taxon>
        <taxon>Mermithidae</taxon>
        <taxon>Romanomermis</taxon>
    </lineage>
</organism>